<dbReference type="OrthoDB" id="9799827at2"/>
<dbReference type="Proteomes" id="UP000290567">
    <property type="component" value="Unassembled WGS sequence"/>
</dbReference>
<evidence type="ECO:0000256" key="7">
    <source>
        <dbReference type="ARBA" id="ARBA00022777"/>
    </source>
</evidence>
<evidence type="ECO:0000256" key="3">
    <source>
        <dbReference type="ARBA" id="ARBA00022490"/>
    </source>
</evidence>
<keyword evidence="3" id="KW-0963">Cytoplasm</keyword>
<dbReference type="InterPro" id="IPR033887">
    <property type="entry name" value="PTS_IIA_man"/>
</dbReference>
<evidence type="ECO:0000256" key="5">
    <source>
        <dbReference type="ARBA" id="ARBA00022679"/>
    </source>
</evidence>
<keyword evidence="10" id="KW-1185">Reference proteome</keyword>
<keyword evidence="4" id="KW-0762">Sugar transport</keyword>
<gene>
    <name evidence="9" type="ORF">NRIC_30160</name>
</gene>
<evidence type="ECO:0000256" key="6">
    <source>
        <dbReference type="ARBA" id="ARBA00022683"/>
    </source>
</evidence>
<evidence type="ECO:0000256" key="4">
    <source>
        <dbReference type="ARBA" id="ARBA00022597"/>
    </source>
</evidence>
<dbReference type="AlphaFoldDB" id="A0A4P5PAJ4"/>
<dbReference type="RefSeq" id="WP_146623523.1">
    <property type="nucleotide sequence ID" value="NZ_BJCC01000027.1"/>
</dbReference>
<dbReference type="CDD" id="cd00006">
    <property type="entry name" value="PTS_IIA_man"/>
    <property type="match status" value="1"/>
</dbReference>
<dbReference type="GO" id="GO:0016301">
    <property type="term" value="F:kinase activity"/>
    <property type="evidence" value="ECO:0007669"/>
    <property type="project" value="UniProtKB-KW"/>
</dbReference>
<dbReference type="Gene3D" id="3.40.50.510">
    <property type="entry name" value="Phosphotransferase system, mannose-type IIA component"/>
    <property type="match status" value="1"/>
</dbReference>
<dbReference type="GO" id="GO:0005737">
    <property type="term" value="C:cytoplasm"/>
    <property type="evidence" value="ECO:0007669"/>
    <property type="project" value="UniProtKB-SubCell"/>
</dbReference>
<keyword evidence="6" id="KW-0598">Phosphotransferase system</keyword>
<feature type="domain" description="PTS EIIA type-4" evidence="8">
    <location>
        <begin position="1"/>
        <end position="124"/>
    </location>
</feature>
<comment type="subcellular location">
    <subcellularLocation>
        <location evidence="1">Cytoplasm</location>
    </subcellularLocation>
</comment>
<dbReference type="EMBL" id="BJCC01000027">
    <property type="protein sequence ID" value="GCF95125.1"/>
    <property type="molecule type" value="Genomic_DNA"/>
</dbReference>
<evidence type="ECO:0000259" key="8">
    <source>
        <dbReference type="PROSITE" id="PS51096"/>
    </source>
</evidence>
<evidence type="ECO:0000256" key="2">
    <source>
        <dbReference type="ARBA" id="ARBA00022448"/>
    </source>
</evidence>
<proteinExistence type="predicted"/>
<dbReference type="Pfam" id="PF03610">
    <property type="entry name" value="EIIA-man"/>
    <property type="match status" value="1"/>
</dbReference>
<dbReference type="InterPro" id="IPR036662">
    <property type="entry name" value="PTS_EIIA_man-typ_sf"/>
</dbReference>
<dbReference type="PANTHER" id="PTHR33799">
    <property type="entry name" value="PTS PERMEASE-RELATED-RELATED"/>
    <property type="match status" value="1"/>
</dbReference>
<keyword evidence="7" id="KW-0418">Kinase</keyword>
<accession>A0A4P5PAJ4</accession>
<dbReference type="PANTHER" id="PTHR33799:SF1">
    <property type="entry name" value="PTS SYSTEM MANNOSE-SPECIFIC EIIAB COMPONENT-RELATED"/>
    <property type="match status" value="1"/>
</dbReference>
<evidence type="ECO:0000313" key="10">
    <source>
        <dbReference type="Proteomes" id="UP000290567"/>
    </source>
</evidence>
<comment type="caution">
    <text evidence="9">The sequence shown here is derived from an EMBL/GenBank/DDBJ whole genome shotgun (WGS) entry which is preliminary data.</text>
</comment>
<dbReference type="GO" id="GO:0016020">
    <property type="term" value="C:membrane"/>
    <property type="evidence" value="ECO:0007669"/>
    <property type="project" value="InterPro"/>
</dbReference>
<keyword evidence="2" id="KW-0813">Transport</keyword>
<dbReference type="InterPro" id="IPR051471">
    <property type="entry name" value="Bacterial_PTS_sugar_comp"/>
</dbReference>
<evidence type="ECO:0000313" key="9">
    <source>
        <dbReference type="EMBL" id="GCF95125.1"/>
    </source>
</evidence>
<dbReference type="SUPFAM" id="SSF53062">
    <property type="entry name" value="PTS system fructose IIA component-like"/>
    <property type="match status" value="1"/>
</dbReference>
<reference evidence="10" key="1">
    <citation type="submission" date="2019-02" db="EMBL/GenBank/DDBJ databases">
        <title>Draft genome sequence of Enterococcus sp. Gos25-1.</title>
        <authorList>
            <person name="Tanaka N."/>
            <person name="Shiwa Y."/>
            <person name="Fujita N."/>
        </authorList>
    </citation>
    <scope>NUCLEOTIDE SEQUENCE [LARGE SCALE GENOMIC DNA]</scope>
    <source>
        <strain evidence="10">Gos25-1</strain>
    </source>
</reference>
<sequence>MIGVLVVAHGDLGKALLDSIGIIAGKVECADSVGLHHGDSPDEFRTKIQKAAMALDTGKGVLVLVDFFGGTPGNETLKCLANHEMKVLSGVNMAMLLEVVVHRAFITDIEELSKLALESGKTSIQDLNQIYEKMIEKAGD</sequence>
<dbReference type="GO" id="GO:0009401">
    <property type="term" value="P:phosphoenolpyruvate-dependent sugar phosphotransferase system"/>
    <property type="evidence" value="ECO:0007669"/>
    <property type="project" value="UniProtKB-KW"/>
</dbReference>
<organism evidence="9 10">
    <name type="scientific">Enterococcus florum</name>
    <dbReference type="NCBI Taxonomy" id="2480627"/>
    <lineage>
        <taxon>Bacteria</taxon>
        <taxon>Bacillati</taxon>
        <taxon>Bacillota</taxon>
        <taxon>Bacilli</taxon>
        <taxon>Lactobacillales</taxon>
        <taxon>Enterococcaceae</taxon>
        <taxon>Enterococcus</taxon>
    </lineage>
</organism>
<protein>
    <submittedName>
        <fullName evidence="9">PTS mannose transporter subunit IID</fullName>
    </submittedName>
</protein>
<dbReference type="InterPro" id="IPR004701">
    <property type="entry name" value="PTS_EIIA_man-typ"/>
</dbReference>
<keyword evidence="5" id="KW-0808">Transferase</keyword>
<evidence type="ECO:0000256" key="1">
    <source>
        <dbReference type="ARBA" id="ARBA00004496"/>
    </source>
</evidence>
<name>A0A4P5PAJ4_9ENTE</name>
<dbReference type="PROSITE" id="PS51096">
    <property type="entry name" value="PTS_EIIA_TYPE_4"/>
    <property type="match status" value="1"/>
</dbReference>